<keyword evidence="5" id="KW-0653">Protein transport</keyword>
<dbReference type="InterPro" id="IPR033370">
    <property type="entry name" value="COG1"/>
</dbReference>
<dbReference type="eggNOG" id="ENOG502RN59">
    <property type="taxonomic scope" value="Eukaryota"/>
</dbReference>
<dbReference type="PANTHER" id="PTHR31658:SF0">
    <property type="entry name" value="CONSERVED OLIGOMERIC GOLGI COMPLEX SUBUNIT 1"/>
    <property type="match status" value="1"/>
</dbReference>
<name>W3X6H7_PESFW</name>
<dbReference type="RefSeq" id="XP_007835067.1">
    <property type="nucleotide sequence ID" value="XM_007836876.1"/>
</dbReference>
<reference evidence="10" key="1">
    <citation type="journal article" date="2015" name="BMC Genomics">
        <title>Genomic and transcriptomic analysis of the endophytic fungus Pestalotiopsis fici reveals its lifestyle and high potential for synthesis of natural products.</title>
        <authorList>
            <person name="Wang X."/>
            <person name="Zhang X."/>
            <person name="Liu L."/>
            <person name="Xiang M."/>
            <person name="Wang W."/>
            <person name="Sun X."/>
            <person name="Che Y."/>
            <person name="Guo L."/>
            <person name="Liu G."/>
            <person name="Guo L."/>
            <person name="Wang C."/>
            <person name="Yin W.B."/>
            <person name="Stadler M."/>
            <person name="Zhang X."/>
            <person name="Liu X."/>
        </authorList>
    </citation>
    <scope>NUCLEOTIDE SEQUENCE [LARGE SCALE GENOMIC DNA]</scope>
    <source>
        <strain evidence="10">W106-1 / CGMCC3.15140</strain>
    </source>
</reference>
<keyword evidence="4" id="KW-0813">Transport</keyword>
<dbReference type="Pfam" id="PF08700">
    <property type="entry name" value="VPS51_Exo84_N"/>
    <property type="match status" value="1"/>
</dbReference>
<keyword evidence="10" id="KW-1185">Reference proteome</keyword>
<protein>
    <recommendedName>
        <fullName evidence="3">Conserved oligomeric Golgi complex subunit 1</fullName>
    </recommendedName>
</protein>
<evidence type="ECO:0000256" key="4">
    <source>
        <dbReference type="ARBA" id="ARBA00022448"/>
    </source>
</evidence>
<evidence type="ECO:0000313" key="10">
    <source>
        <dbReference type="Proteomes" id="UP000030651"/>
    </source>
</evidence>
<gene>
    <name evidence="9" type="ORF">PFICI_08295</name>
</gene>
<dbReference type="AlphaFoldDB" id="W3X6H7"/>
<dbReference type="GeneID" id="19273308"/>
<dbReference type="Proteomes" id="UP000030651">
    <property type="component" value="Unassembled WGS sequence"/>
</dbReference>
<dbReference type="GO" id="GO:0017119">
    <property type="term" value="C:Golgi transport complex"/>
    <property type="evidence" value="ECO:0007669"/>
    <property type="project" value="InterPro"/>
</dbReference>
<accession>W3X6H7</accession>
<dbReference type="GO" id="GO:0015031">
    <property type="term" value="P:protein transport"/>
    <property type="evidence" value="ECO:0007669"/>
    <property type="project" value="UniProtKB-KW"/>
</dbReference>
<dbReference type="KEGG" id="pfy:PFICI_08295"/>
<dbReference type="OMA" id="PQSLKSW"/>
<evidence type="ECO:0000256" key="2">
    <source>
        <dbReference type="ARBA" id="ARBA00006653"/>
    </source>
</evidence>
<evidence type="ECO:0000256" key="1">
    <source>
        <dbReference type="ARBA" id="ARBA00004395"/>
    </source>
</evidence>
<evidence type="ECO:0000256" key="3">
    <source>
        <dbReference type="ARBA" id="ARBA00020978"/>
    </source>
</evidence>
<evidence type="ECO:0000256" key="8">
    <source>
        <dbReference type="SAM" id="MobiDB-lite"/>
    </source>
</evidence>
<keyword evidence="7" id="KW-0472">Membrane</keyword>
<feature type="compositionally biased region" description="Basic and acidic residues" evidence="8">
    <location>
        <begin position="684"/>
        <end position="714"/>
    </location>
</feature>
<evidence type="ECO:0000313" key="9">
    <source>
        <dbReference type="EMBL" id="ETS80766.1"/>
    </source>
</evidence>
<feature type="region of interest" description="Disordered" evidence="8">
    <location>
        <begin position="684"/>
        <end position="724"/>
    </location>
</feature>
<comment type="subcellular location">
    <subcellularLocation>
        <location evidence="1">Golgi apparatus membrane</location>
        <topology evidence="1">Peripheral membrane protein</topology>
    </subcellularLocation>
</comment>
<comment type="similarity">
    <text evidence="2">Belongs to the COG1 family.</text>
</comment>
<sequence>MAAPDTSNLTSSSQVFETYTLPQIRAIHKTLHVEIDEKAARLRTQVGNSYRELLGTADTIVQMRRDMSDVQIVLGRMGGKCGRTVVEGKVAGLGGFRGRDDVEAELSRAARVKLLEACALTAGRLLKGGKEGRGERLVLVARTLVLIRLLIASFGDASTLEEANLRTALETAKKSQRSLKNRLLRGIGKILDKVSNDADQGDILKALCAYSLAESSGAKDVLRHFLNVRGEAIVLEFDADEHERDRNTGNVLRGLDLYTRTLLDVQSLVPNKLSDALADLKRRPLLADASLKALEGLRLDVYERWCGDDIQYFTPFIRHDDLDGILAKSMLTSWAKKGGETLLDGLGKTLAHMSEFKTIIDLRTKVLQHWVREGGKARGFDPSELLNGLRGVINTRILAVLDVKVSKLRLIGSEVAATLDTWQAGAVDPRKSLWDEEMLNMDVSIGAKHISHEVLSRLHGRNDAASRAVSSYSSWYRLIDDVEEIVQQLQRQRWDNDVDEIEDEETIETRQELLSKQDPQKIHEQLDKTLEQAYQSLDEQLGKLWHTHKDASNGQIAMYLLRIIRSIRSQLPRLDNTKSFGLEMVPSLHERLVGHVIVAPLEEFQKTALTRNRVIGRVLWEGEPALPSQPSPDSFKLLRNLVTSMGDAGLDLWSPAALTKLKKRFGTQLTDAWRVKLDEFSESNADVKTEKAPEAKEIKESEENQEGTETKEDSNVQGILEHDGDDDLELKEKAAKESETKKELLIQWVYDMLLLQTSLGSGGDSNESLATLAQEVFKKTDLPTEARERMAKTSQEYWKRTSLLFGLLG</sequence>
<keyword evidence="6" id="KW-0333">Golgi apparatus</keyword>
<evidence type="ECO:0000256" key="7">
    <source>
        <dbReference type="ARBA" id="ARBA00023136"/>
    </source>
</evidence>
<evidence type="ECO:0000256" key="5">
    <source>
        <dbReference type="ARBA" id="ARBA00022927"/>
    </source>
</evidence>
<dbReference type="HOGENOM" id="CLU_008451_0_0_1"/>
<dbReference type="STRING" id="1229662.W3X6H7"/>
<dbReference type="InParanoid" id="W3X6H7"/>
<evidence type="ECO:0000256" key="6">
    <source>
        <dbReference type="ARBA" id="ARBA00023034"/>
    </source>
</evidence>
<dbReference type="OrthoDB" id="46189at2759"/>
<organism evidence="9 10">
    <name type="scientific">Pestalotiopsis fici (strain W106-1 / CGMCC3.15140)</name>
    <dbReference type="NCBI Taxonomy" id="1229662"/>
    <lineage>
        <taxon>Eukaryota</taxon>
        <taxon>Fungi</taxon>
        <taxon>Dikarya</taxon>
        <taxon>Ascomycota</taxon>
        <taxon>Pezizomycotina</taxon>
        <taxon>Sordariomycetes</taxon>
        <taxon>Xylariomycetidae</taxon>
        <taxon>Amphisphaeriales</taxon>
        <taxon>Sporocadaceae</taxon>
        <taxon>Pestalotiopsis</taxon>
    </lineage>
</organism>
<dbReference type="PANTHER" id="PTHR31658">
    <property type="entry name" value="CONSERVED OLIGOMERIC GOLGI COMPLEX SUBUNIT 1"/>
    <property type="match status" value="1"/>
</dbReference>
<proteinExistence type="inferred from homology"/>
<dbReference type="GO" id="GO:0000139">
    <property type="term" value="C:Golgi membrane"/>
    <property type="evidence" value="ECO:0007669"/>
    <property type="project" value="UniProtKB-SubCell"/>
</dbReference>
<dbReference type="GO" id="GO:0006891">
    <property type="term" value="P:intra-Golgi vesicle-mediated transport"/>
    <property type="evidence" value="ECO:0007669"/>
    <property type="project" value="InterPro"/>
</dbReference>
<dbReference type="EMBL" id="KI912113">
    <property type="protein sequence ID" value="ETS80766.1"/>
    <property type="molecule type" value="Genomic_DNA"/>
</dbReference>